<reference evidence="6" key="3">
    <citation type="submission" date="2025-09" db="UniProtKB">
        <authorList>
            <consortium name="Ensembl"/>
        </authorList>
    </citation>
    <scope>IDENTIFICATION</scope>
    <source>
        <strain evidence="6">Isolate ISIS603380</strain>
    </source>
</reference>
<comment type="caution">
    <text evidence="4">Lacks conserved residue(s) required for the propagation of feature annotation.</text>
</comment>
<feature type="disulfide bond" evidence="4">
    <location>
        <begin position="496"/>
        <end position="539"/>
    </location>
</feature>
<feature type="domain" description="Sushi" evidence="5">
    <location>
        <begin position="122"/>
        <end position="180"/>
    </location>
</feature>
<dbReference type="PANTHER" id="PTHR45785:SF7">
    <property type="entry name" value="COMPLEMENT FACTOR H"/>
    <property type="match status" value="1"/>
</dbReference>
<keyword evidence="3 4" id="KW-1015">Disulfide bond</keyword>
<dbReference type="PANTHER" id="PTHR45785">
    <property type="entry name" value="COMPLEMENT FACTOR H-RELATED"/>
    <property type="match status" value="1"/>
</dbReference>
<keyword evidence="1 4" id="KW-0768">Sushi</keyword>
<dbReference type="GO" id="GO:0005615">
    <property type="term" value="C:extracellular space"/>
    <property type="evidence" value="ECO:0007669"/>
    <property type="project" value="TreeGrafter"/>
</dbReference>
<reference evidence="6 7" key="1">
    <citation type="submission" date="2009-06" db="EMBL/GenBank/DDBJ databases">
        <title>The Genome Sequence of Loxodonta africana (African elephant).</title>
        <authorList>
            <person name="Di Palma F."/>
            <person name="Heiman D."/>
            <person name="Young S."/>
            <person name="Johnson J."/>
            <person name="Lander E.S."/>
            <person name="Lindblad-Toh K."/>
        </authorList>
    </citation>
    <scope>NUCLEOTIDE SEQUENCE [LARGE SCALE GENOMIC DNA]</scope>
    <source>
        <strain evidence="6 7">Isolate ISIS603380</strain>
    </source>
</reference>
<evidence type="ECO:0000313" key="7">
    <source>
        <dbReference type="Proteomes" id="UP000007646"/>
    </source>
</evidence>
<dbReference type="SMART" id="SM00032">
    <property type="entry name" value="CCP"/>
    <property type="match status" value="10"/>
</dbReference>
<dbReference type="CDD" id="cd00033">
    <property type="entry name" value="CCP"/>
    <property type="match status" value="6"/>
</dbReference>
<organism evidence="6 7">
    <name type="scientific">Loxodonta africana</name>
    <name type="common">African elephant</name>
    <dbReference type="NCBI Taxonomy" id="9785"/>
    <lineage>
        <taxon>Eukaryota</taxon>
        <taxon>Metazoa</taxon>
        <taxon>Chordata</taxon>
        <taxon>Craniata</taxon>
        <taxon>Vertebrata</taxon>
        <taxon>Euteleostomi</taxon>
        <taxon>Mammalia</taxon>
        <taxon>Eutheria</taxon>
        <taxon>Afrotheria</taxon>
        <taxon>Proboscidea</taxon>
        <taxon>Elephantidae</taxon>
        <taxon>Loxodonta</taxon>
    </lineage>
</organism>
<evidence type="ECO:0000256" key="3">
    <source>
        <dbReference type="ARBA" id="ARBA00023157"/>
    </source>
</evidence>
<feature type="domain" description="Sushi" evidence="5">
    <location>
        <begin position="244"/>
        <end position="301"/>
    </location>
</feature>
<dbReference type="AlphaFoldDB" id="G3U7N2"/>
<keyword evidence="2" id="KW-0732">Signal</keyword>
<dbReference type="Proteomes" id="UP000007646">
    <property type="component" value="Unassembled WGS sequence"/>
</dbReference>
<dbReference type="Pfam" id="PF00084">
    <property type="entry name" value="Sushi"/>
    <property type="match status" value="8"/>
</dbReference>
<feature type="domain" description="Sushi" evidence="5">
    <location>
        <begin position="183"/>
        <end position="241"/>
    </location>
</feature>
<feature type="domain" description="Sushi" evidence="5">
    <location>
        <begin position="423"/>
        <end position="491"/>
    </location>
</feature>
<dbReference type="InParanoid" id="G3U7N2"/>
<proteinExistence type="predicted"/>
<dbReference type="InterPro" id="IPR035976">
    <property type="entry name" value="Sushi/SCR/CCP_sf"/>
</dbReference>
<feature type="domain" description="Sushi" evidence="5">
    <location>
        <begin position="364"/>
        <end position="421"/>
    </location>
</feature>
<dbReference type="eggNOG" id="ENOG502QVSB">
    <property type="taxonomic scope" value="Eukaryota"/>
</dbReference>
<dbReference type="InterPro" id="IPR051503">
    <property type="entry name" value="ComplSys_Reg/VirEntry_Med"/>
</dbReference>
<sequence length="617" mass="69350">ETCSKSDTNIVNGFISEPRHTYPVYYQTQYKCKPGYVTAEGKTSGPITCLESGWSTQPICIKSCDMPFFENARAKSNGTWFKLNDQMDYECSAGYENTGGSTTGSIVCGDDGWSDTPTCYERECSVPGIPPNLDASPKKDKYKVGDVLQFSCKQRSKRVGADSIQCYHFGWSPNPPTCKGQVSSCGPPPQLLNGDVKGTKKEKYEHNDVVEYGCNPRFLMKGSKKIQCVDGEWTALPICVEEESTCGDIPILEHGYSLPSDPPYHHGDSVEFTCKESFTMIGYRLITCVSGMWSQLPQCVATEQLEKCKLSRIVGSYSRLSDQTEINHNTNFSYRCRGKSEYKQSTCINGRWDPKLTCTEEKKQLCPPPPHIPNARNMTITVNYQEGEKISILCQENYLIQKTNEIVCKDGRWQSIPRCVENILCSLPPHIKHGKINLSRFSEVRKETSTPRSYSHGTKLTYICEDGFKLSEEDGITCHAGKWSSPPQCVDSEGKCGPPPPIENGDITSFPLPTYAQGSTVEYQCQNLYELQGNKHITCTKGQWSEPPKCLDACVISEEMMEKHNIKLKWKYDKKIYSKTGDTVEFTCKQGYTEKTPRETFQATCQEGKLKYPSCEK</sequence>
<feature type="domain" description="Sushi" evidence="5">
    <location>
        <begin position="494"/>
        <end position="552"/>
    </location>
</feature>
<dbReference type="FunFam" id="2.10.70.10:FF:000026">
    <property type="entry name" value="Complement inhibitory factor H"/>
    <property type="match status" value="3"/>
</dbReference>
<dbReference type="Gene3D" id="2.10.70.10">
    <property type="entry name" value="Complement Module, domain 1"/>
    <property type="match status" value="10"/>
</dbReference>
<name>G3U7N2_LOXAF</name>
<evidence type="ECO:0000313" key="6">
    <source>
        <dbReference type="Ensembl" id="ENSLAFP00000023840.1"/>
    </source>
</evidence>
<feature type="disulfide bond" evidence="4">
    <location>
        <begin position="185"/>
        <end position="228"/>
    </location>
</feature>
<evidence type="ECO:0000259" key="5">
    <source>
        <dbReference type="PROSITE" id="PS50923"/>
    </source>
</evidence>
<protein>
    <recommendedName>
        <fullName evidence="5">Sushi domain-containing protein</fullName>
    </recommendedName>
</protein>
<dbReference type="Ensembl" id="ENSLAFT00000028860.1">
    <property type="protein sequence ID" value="ENSLAFP00000023840.1"/>
    <property type="gene ID" value="ENSLAFG00000027057.1"/>
</dbReference>
<evidence type="ECO:0000256" key="1">
    <source>
        <dbReference type="ARBA" id="ARBA00022659"/>
    </source>
</evidence>
<dbReference type="InterPro" id="IPR000436">
    <property type="entry name" value="Sushi_SCR_CCP_dom"/>
</dbReference>
<feature type="domain" description="Sushi" evidence="5">
    <location>
        <begin position="62"/>
        <end position="121"/>
    </location>
</feature>
<dbReference type="GO" id="GO:0001851">
    <property type="term" value="F:complement component C3b binding"/>
    <property type="evidence" value="ECO:0007669"/>
    <property type="project" value="TreeGrafter"/>
</dbReference>
<dbReference type="SUPFAM" id="SSF57535">
    <property type="entry name" value="Complement control module/SCR domain"/>
    <property type="match status" value="9"/>
</dbReference>
<evidence type="ECO:0000256" key="4">
    <source>
        <dbReference type="PROSITE-ProRule" id="PRU00302"/>
    </source>
</evidence>
<accession>G3U7N2</accession>
<dbReference type="PROSITE" id="PS50923">
    <property type="entry name" value="SUSHI"/>
    <property type="match status" value="7"/>
</dbReference>
<dbReference type="FunFam" id="2.10.70.10:FF:000060">
    <property type="entry name" value="Complement inhibitory factor H"/>
    <property type="match status" value="1"/>
</dbReference>
<dbReference type="HOGENOM" id="CLU_020107_6_0_1"/>
<dbReference type="OMA" id="CIKICEI"/>
<dbReference type="GeneTree" id="ENSGT00940000163274"/>
<evidence type="ECO:0000256" key="2">
    <source>
        <dbReference type="ARBA" id="ARBA00022729"/>
    </source>
</evidence>
<reference evidence="6" key="2">
    <citation type="submission" date="2025-08" db="UniProtKB">
        <authorList>
            <consortium name="Ensembl"/>
        </authorList>
    </citation>
    <scope>IDENTIFICATION</scope>
    <source>
        <strain evidence="6">Isolate ISIS603380</strain>
    </source>
</reference>
<dbReference type="GO" id="GO:0006956">
    <property type="term" value="P:complement activation"/>
    <property type="evidence" value="ECO:0007669"/>
    <property type="project" value="TreeGrafter"/>
</dbReference>
<keyword evidence="7" id="KW-1185">Reference proteome</keyword>